<evidence type="ECO:0000313" key="2">
    <source>
        <dbReference type="Proteomes" id="UP001596972"/>
    </source>
</evidence>
<dbReference type="RefSeq" id="WP_378297871.1">
    <property type="nucleotide sequence ID" value="NZ_JBHTJA010000014.1"/>
</dbReference>
<dbReference type="Proteomes" id="UP001596972">
    <property type="component" value="Unassembled WGS sequence"/>
</dbReference>
<gene>
    <name evidence="1" type="ORF">ACFQ11_10785</name>
</gene>
<sequence>AAALRRTLLLRDALGLPRPAGAPGRVASVSGLRHGRYVGEVPAVRYLAEVLAEAAGSGPAYDTPHPLGRVDLPVPNYLRFGALGGEALRASRPWTPEYERARARDLLGALGDTPWGDGSGRWRRLWFQAKATQDPVGQIWRTPNGAMVILSFQNHPHKDSVAIEYSPDASFRDFVFPGWTNKYEPRPQGWGGADRVARFLRLLDERGPAPYDVRSVRRLADATGLRLHTAASAAYGFPYTLGREDESSRLPAEVAALYRDPETGELAKHESWQLDDALREVLMPDEPEDLWLDGLAVDRAAEWWDREGRHQDWPRAA</sequence>
<accession>A0ABW3EKL1</accession>
<protein>
    <submittedName>
        <fullName evidence="1">Uncharacterized protein</fullName>
    </submittedName>
</protein>
<proteinExistence type="predicted"/>
<reference evidence="2" key="1">
    <citation type="journal article" date="2019" name="Int. J. Syst. Evol. Microbiol.">
        <title>The Global Catalogue of Microorganisms (GCM) 10K type strain sequencing project: providing services to taxonomists for standard genome sequencing and annotation.</title>
        <authorList>
            <consortium name="The Broad Institute Genomics Platform"/>
            <consortium name="The Broad Institute Genome Sequencing Center for Infectious Disease"/>
            <person name="Wu L."/>
            <person name="Ma J."/>
        </authorList>
    </citation>
    <scope>NUCLEOTIDE SEQUENCE [LARGE SCALE GENOMIC DNA]</scope>
    <source>
        <strain evidence="2">JCM 31202</strain>
    </source>
</reference>
<organism evidence="1 2">
    <name type="scientific">Actinomadura sediminis</name>
    <dbReference type="NCBI Taxonomy" id="1038904"/>
    <lineage>
        <taxon>Bacteria</taxon>
        <taxon>Bacillati</taxon>
        <taxon>Actinomycetota</taxon>
        <taxon>Actinomycetes</taxon>
        <taxon>Streptosporangiales</taxon>
        <taxon>Thermomonosporaceae</taxon>
        <taxon>Actinomadura</taxon>
    </lineage>
</organism>
<evidence type="ECO:0000313" key="1">
    <source>
        <dbReference type="EMBL" id="MFD0900878.1"/>
    </source>
</evidence>
<dbReference type="EMBL" id="JBHTJA010000014">
    <property type="protein sequence ID" value="MFD0900878.1"/>
    <property type="molecule type" value="Genomic_DNA"/>
</dbReference>
<comment type="caution">
    <text evidence="1">The sequence shown here is derived from an EMBL/GenBank/DDBJ whole genome shotgun (WGS) entry which is preliminary data.</text>
</comment>
<name>A0ABW3EKL1_9ACTN</name>
<keyword evidence="2" id="KW-1185">Reference proteome</keyword>
<feature type="non-terminal residue" evidence="1">
    <location>
        <position position="1"/>
    </location>
</feature>